<evidence type="ECO:0000313" key="3">
    <source>
        <dbReference type="Proteomes" id="UP000670475"/>
    </source>
</evidence>
<dbReference type="Pfam" id="PF19650">
    <property type="entry name" value="DUF6153"/>
    <property type="match status" value="1"/>
</dbReference>
<feature type="region of interest" description="Disordered" evidence="1">
    <location>
        <begin position="66"/>
        <end position="96"/>
    </location>
</feature>
<evidence type="ECO:0000256" key="1">
    <source>
        <dbReference type="SAM" id="MobiDB-lite"/>
    </source>
</evidence>
<accession>A0A940M8V5</accession>
<proteinExistence type="predicted"/>
<name>A0A940M8V5_9ACTN</name>
<dbReference type="Proteomes" id="UP000670475">
    <property type="component" value="Unassembled WGS sequence"/>
</dbReference>
<dbReference type="EMBL" id="JAGIQL010000002">
    <property type="protein sequence ID" value="MBP0456056.1"/>
    <property type="molecule type" value="Genomic_DNA"/>
</dbReference>
<organism evidence="2 3">
    <name type="scientific">Streptomyces montanisoli</name>
    <dbReference type="NCBI Taxonomy" id="2798581"/>
    <lineage>
        <taxon>Bacteria</taxon>
        <taxon>Bacillati</taxon>
        <taxon>Actinomycetota</taxon>
        <taxon>Actinomycetes</taxon>
        <taxon>Kitasatosporales</taxon>
        <taxon>Streptomycetaceae</taxon>
        <taxon>Streptomyces</taxon>
    </lineage>
</organism>
<dbReference type="AlphaFoldDB" id="A0A940M8V5"/>
<dbReference type="RefSeq" id="WP_209337841.1">
    <property type="nucleotide sequence ID" value="NZ_JAGIQL010000002.1"/>
</dbReference>
<dbReference type="InterPro" id="IPR046151">
    <property type="entry name" value="DUF6153"/>
</dbReference>
<gene>
    <name evidence="2" type="ORF">JFN87_00875</name>
</gene>
<comment type="caution">
    <text evidence="2">The sequence shown here is derived from an EMBL/GenBank/DDBJ whole genome shotgun (WGS) entry which is preliminary data.</text>
</comment>
<sequence length="146" mass="15015">MVTVRLPFGARRTRYSAGARRSLWLFVALLGLLYTHGLSPESAGVHLLPTTAVVAEARAGAVTVGDSAQSTLPVHEPGSHGAGHADGTCVSGQPPQGAQLEAPCASPLDLSSAGFVSRMPDCHRLFGITPALLARSAPAQSVILLI</sequence>
<reference evidence="2" key="1">
    <citation type="submission" date="2021-03" db="EMBL/GenBank/DDBJ databases">
        <title>Whole genome sequence of Streptomyces bomunensis MMS17-BM035.</title>
        <authorList>
            <person name="Lee J.H."/>
        </authorList>
    </citation>
    <scope>NUCLEOTIDE SEQUENCE</scope>
    <source>
        <strain evidence="2">MMS17-BM035</strain>
    </source>
</reference>
<protein>
    <submittedName>
        <fullName evidence="2">Uncharacterized protein</fullName>
    </submittedName>
</protein>
<keyword evidence="3" id="KW-1185">Reference proteome</keyword>
<evidence type="ECO:0000313" key="2">
    <source>
        <dbReference type="EMBL" id="MBP0456056.1"/>
    </source>
</evidence>